<dbReference type="Proteomes" id="UP000249890">
    <property type="component" value="Chromosome"/>
</dbReference>
<dbReference type="AlphaFoldDB" id="A0A2Z2KW47"/>
<dbReference type="RefSeq" id="WP_087919582.1">
    <property type="nucleotide sequence ID" value="NZ_CP021780.1"/>
</dbReference>
<proteinExistence type="predicted"/>
<accession>A0A2Z2KW47</accession>
<dbReference type="InterPro" id="IPR036582">
    <property type="entry name" value="Mao_N_sf"/>
</dbReference>
<organism evidence="2 3">
    <name type="scientific">Paenibacillus donghaensis</name>
    <dbReference type="NCBI Taxonomy" id="414771"/>
    <lineage>
        <taxon>Bacteria</taxon>
        <taxon>Bacillati</taxon>
        <taxon>Bacillota</taxon>
        <taxon>Bacilli</taxon>
        <taxon>Bacillales</taxon>
        <taxon>Paenibacillaceae</taxon>
        <taxon>Paenibacillus</taxon>
    </lineage>
</organism>
<name>A0A2Z2KW47_9BACL</name>
<sequence length="537" mass="58579">MIVRSSINQKSIQTTAIHLSSTYSRSKVNGKSFAKRSFSIVVCGMMLGSNLIGGVLSNTTAQSENSFGQSISSGVLLNRFIDDVYLQNLRMAVQSLNADGWNLTRLRSLSNSLMEIEKKLSGNVDFLNIEALRSVILETEDSLVTNPLSNRDRHLLAEEQRAKAVLVQIKQKIGISIAEGKVNLSLLRSNASETKSNTVLASSTKEITVYLNGVKQHYAESPVMSNGTVLVPMRGIFESLGANLVFDAKNKTIHAKRNETQITVIVGAASASVNGKNIPLSVKAQTIHNITMVPLRFVSEALGATIEWNAETMTVKIESPSVSTSATPNVKSVSDSYIKYGNHVYGTNNQTEYTKVMNVVAGALKEGNSIKLGELYTEYYYKYIEGYRWSGDTSDRSIQNRGLKSAEDSIGVLVADGVSIEEIERVYQAQSIAIRLLNKAANPGEGSYSAYDALFYNISNCVSDAHVKSVVFDSIEYNTIVYGGNGHAEMAFQINGLWYETVSGTFERVDPVNSLATDGSILVQPTFGDMIHVVHSI</sequence>
<dbReference type="OrthoDB" id="1954422at2"/>
<evidence type="ECO:0000313" key="3">
    <source>
        <dbReference type="Proteomes" id="UP000249890"/>
    </source>
</evidence>
<dbReference type="SUPFAM" id="SSF55383">
    <property type="entry name" value="Copper amine oxidase, domain N"/>
    <property type="match status" value="1"/>
</dbReference>
<dbReference type="KEGG" id="pdh:B9T62_35750"/>
<dbReference type="Pfam" id="PF07833">
    <property type="entry name" value="Cu_amine_oxidN1"/>
    <property type="match status" value="1"/>
</dbReference>
<keyword evidence="3" id="KW-1185">Reference proteome</keyword>
<feature type="domain" description="Copper amine oxidase-like N-terminal" evidence="1">
    <location>
        <begin position="211"/>
        <end position="317"/>
    </location>
</feature>
<evidence type="ECO:0000259" key="1">
    <source>
        <dbReference type="Pfam" id="PF07833"/>
    </source>
</evidence>
<gene>
    <name evidence="2" type="ORF">B9T62_35750</name>
</gene>
<reference evidence="2 3" key="1">
    <citation type="submission" date="2017-06" db="EMBL/GenBank/DDBJ databases">
        <title>Complete genome sequence of Paenibacillus donghaensis KCTC 13049T isolated from East Sea sediment, South Korea.</title>
        <authorList>
            <person name="Jung B.K."/>
            <person name="Hong S.-J."/>
            <person name="Shin J.-H."/>
        </authorList>
    </citation>
    <scope>NUCLEOTIDE SEQUENCE [LARGE SCALE GENOMIC DNA]</scope>
    <source>
        <strain evidence="2 3">KCTC 13049</strain>
    </source>
</reference>
<protein>
    <recommendedName>
        <fullName evidence="1">Copper amine oxidase-like N-terminal domain-containing protein</fullName>
    </recommendedName>
</protein>
<dbReference type="Gene3D" id="3.30.457.10">
    <property type="entry name" value="Copper amine oxidase-like, N-terminal domain"/>
    <property type="match status" value="1"/>
</dbReference>
<dbReference type="EMBL" id="CP021780">
    <property type="protein sequence ID" value="ASA25621.1"/>
    <property type="molecule type" value="Genomic_DNA"/>
</dbReference>
<dbReference type="InterPro" id="IPR012854">
    <property type="entry name" value="Cu_amine_oxidase-like_N"/>
</dbReference>
<evidence type="ECO:0000313" key="2">
    <source>
        <dbReference type="EMBL" id="ASA25621.1"/>
    </source>
</evidence>